<evidence type="ECO:0000256" key="4">
    <source>
        <dbReference type="ARBA" id="ARBA00023004"/>
    </source>
</evidence>
<evidence type="ECO:0000256" key="2">
    <source>
        <dbReference type="ARBA" id="ARBA00022691"/>
    </source>
</evidence>
<dbReference type="RefSeq" id="WP_013538018.1">
    <property type="nucleotide sequence ID" value="NC_014926.1"/>
</dbReference>
<dbReference type="NCBIfam" id="TIGR04013">
    <property type="entry name" value="B12_SAM_MJ_1487"/>
    <property type="match status" value="1"/>
</dbReference>
<dbReference type="CDD" id="cd01335">
    <property type="entry name" value="Radical_SAM"/>
    <property type="match status" value="1"/>
</dbReference>
<gene>
    <name evidence="8" type="ordered locus">Theam_1269</name>
</gene>
<evidence type="ECO:0000259" key="7">
    <source>
        <dbReference type="PROSITE" id="PS51918"/>
    </source>
</evidence>
<dbReference type="Pfam" id="PF02310">
    <property type="entry name" value="B12-binding"/>
    <property type="match status" value="1"/>
</dbReference>
<evidence type="ECO:0000256" key="1">
    <source>
        <dbReference type="ARBA" id="ARBA00001966"/>
    </source>
</evidence>
<dbReference type="SUPFAM" id="SSF102114">
    <property type="entry name" value="Radical SAM enzymes"/>
    <property type="match status" value="1"/>
</dbReference>
<dbReference type="Gene3D" id="3.40.50.280">
    <property type="entry name" value="Cobalamin-binding domain"/>
    <property type="match status" value="1"/>
</dbReference>
<feature type="domain" description="B12-binding" evidence="6">
    <location>
        <begin position="1"/>
        <end position="139"/>
    </location>
</feature>
<protein>
    <submittedName>
        <fullName evidence="8">Radical SAM domain protein</fullName>
    </submittedName>
</protein>
<dbReference type="GO" id="GO:0031419">
    <property type="term" value="F:cobalamin binding"/>
    <property type="evidence" value="ECO:0007669"/>
    <property type="project" value="InterPro"/>
</dbReference>
<evidence type="ECO:0000256" key="5">
    <source>
        <dbReference type="ARBA" id="ARBA00023014"/>
    </source>
</evidence>
<evidence type="ECO:0000313" key="8">
    <source>
        <dbReference type="EMBL" id="ADU97232.1"/>
    </source>
</evidence>
<name>E8T3A0_THEA1</name>
<keyword evidence="4" id="KW-0408">Iron</keyword>
<dbReference type="Gene3D" id="3.80.30.20">
    <property type="entry name" value="tm_1862 like domain"/>
    <property type="match status" value="1"/>
</dbReference>
<organism evidence="8 9">
    <name type="scientific">Thermovibrio ammonificans (strain DSM 15698 / JCM 12110 / HB-1)</name>
    <dbReference type="NCBI Taxonomy" id="648996"/>
    <lineage>
        <taxon>Bacteria</taxon>
        <taxon>Pseudomonadati</taxon>
        <taxon>Aquificota</taxon>
        <taxon>Aquificia</taxon>
        <taxon>Desulfurobacteriales</taxon>
        <taxon>Desulfurobacteriaceae</taxon>
        <taxon>Thermovibrio</taxon>
    </lineage>
</organism>
<dbReference type="eggNOG" id="COG1032">
    <property type="taxonomic scope" value="Bacteria"/>
</dbReference>
<dbReference type="InterPro" id="IPR023980">
    <property type="entry name" value="CHP04013_B12-bd/rSAM"/>
</dbReference>
<proteinExistence type="predicted"/>
<dbReference type="STRING" id="648996.Theam_1269"/>
<dbReference type="PROSITE" id="PS51918">
    <property type="entry name" value="RADICAL_SAM"/>
    <property type="match status" value="1"/>
</dbReference>
<dbReference type="SFLD" id="SFLDG01082">
    <property type="entry name" value="B12-binding_domain_containing"/>
    <property type="match status" value="1"/>
</dbReference>
<keyword evidence="2" id="KW-0949">S-adenosyl-L-methionine</keyword>
<dbReference type="EMBL" id="CP002444">
    <property type="protein sequence ID" value="ADU97232.1"/>
    <property type="molecule type" value="Genomic_DNA"/>
</dbReference>
<evidence type="ECO:0000259" key="6">
    <source>
        <dbReference type="PROSITE" id="PS51332"/>
    </source>
</evidence>
<dbReference type="Proteomes" id="UP000006362">
    <property type="component" value="Chromosome"/>
</dbReference>
<dbReference type="HOGENOM" id="CLU_042889_0_0_0"/>
<dbReference type="InterPro" id="IPR023404">
    <property type="entry name" value="rSAM_horseshoe"/>
</dbReference>
<keyword evidence="3" id="KW-0479">Metal-binding</keyword>
<dbReference type="CDD" id="cd02068">
    <property type="entry name" value="radical_SAM_B12_BD"/>
    <property type="match status" value="1"/>
</dbReference>
<dbReference type="PANTHER" id="PTHR43409">
    <property type="entry name" value="ANAEROBIC MAGNESIUM-PROTOPORPHYRIN IX MONOMETHYL ESTER CYCLASE-RELATED"/>
    <property type="match status" value="1"/>
</dbReference>
<dbReference type="InterPro" id="IPR058240">
    <property type="entry name" value="rSAM_sf"/>
</dbReference>
<dbReference type="InterPro" id="IPR051198">
    <property type="entry name" value="BchE-like"/>
</dbReference>
<dbReference type="Pfam" id="PF04055">
    <property type="entry name" value="Radical_SAM"/>
    <property type="match status" value="1"/>
</dbReference>
<dbReference type="InterPro" id="IPR006158">
    <property type="entry name" value="Cobalamin-bd"/>
</dbReference>
<dbReference type="PANTHER" id="PTHR43409:SF17">
    <property type="entry name" value="METHYLTHIOTRANSFERASE MJ0865-RELATED"/>
    <property type="match status" value="1"/>
</dbReference>
<feature type="domain" description="Radical SAM core" evidence="7">
    <location>
        <begin position="171"/>
        <end position="411"/>
    </location>
</feature>
<dbReference type="AlphaFoldDB" id="E8T3A0"/>
<dbReference type="PROSITE" id="PS51332">
    <property type="entry name" value="B12_BINDING"/>
    <property type="match status" value="1"/>
</dbReference>
<dbReference type="KEGG" id="tam:Theam_1269"/>
<dbReference type="SMART" id="SM00729">
    <property type="entry name" value="Elp3"/>
    <property type="match status" value="1"/>
</dbReference>
<evidence type="ECO:0000313" key="9">
    <source>
        <dbReference type="Proteomes" id="UP000006362"/>
    </source>
</evidence>
<reference evidence="8" key="1">
    <citation type="submission" date="2011-01" db="EMBL/GenBank/DDBJ databases">
        <title>Complete sequence of chromosome of Thermovibrio ammonificans HB-1.</title>
        <authorList>
            <consortium name="US DOE Joint Genome Institute"/>
            <person name="Lucas S."/>
            <person name="Copeland A."/>
            <person name="Lapidus A."/>
            <person name="Cheng J.-F."/>
            <person name="Goodwin L."/>
            <person name="Pitluck S."/>
            <person name="Davenport K."/>
            <person name="Detter J.C."/>
            <person name="Han C."/>
            <person name="Tapia R."/>
            <person name="Land M."/>
            <person name="Hauser L."/>
            <person name="Kyrpides N."/>
            <person name="Ivanova N."/>
            <person name="Ovchinnikova G."/>
            <person name="Vetriani C."/>
            <person name="Woyke T."/>
        </authorList>
    </citation>
    <scope>NUCLEOTIDE SEQUENCE [LARGE SCALE GENOMIC DNA]</scope>
    <source>
        <strain evidence="8">HB-1</strain>
    </source>
</reference>
<comment type="cofactor">
    <cofactor evidence="1">
        <name>[4Fe-4S] cluster</name>
        <dbReference type="ChEBI" id="CHEBI:49883"/>
    </cofactor>
</comment>
<dbReference type="InterPro" id="IPR006638">
    <property type="entry name" value="Elp3/MiaA/NifB-like_rSAM"/>
</dbReference>
<evidence type="ECO:0000256" key="3">
    <source>
        <dbReference type="ARBA" id="ARBA00022723"/>
    </source>
</evidence>
<sequence>MDLAVAFFYKKSNRYGFNALAGALESRREQELHELPLFFFRTEEELLSGVKELSEKHSKVVVALSFFTTQVWDVEPLVASLRATARATASNLFLVAGGPHPIGMPKKTLSMGFDAVCYGEGEETFPELLLALLREKELLSVKGLWLSTPNGPVFTGRRRPVELGRYLPVSFKYRKFGPIEISRGCPYVCYYCQTPFMFGARQRHRPLEQVVEVISRMREFGLKDFRFITPNAFSYGSEDGKSVNLEALREFLAETKRAAGPGGRIFLGSFPSEVRPEHVTEETVSLVKEFASNDNLVIGAQSGSDRVLKLCHRGHTVEDVVRAVKITVKAGLKANVDFIFGLPGETEEDVLETVKVMRELVKLGARVHAHTFMPLPQTPFAGKPAGKVHRKMEKLIRELLPSGVIFGNWREQELLAQKIERYLRR</sequence>
<dbReference type="GO" id="GO:0051536">
    <property type="term" value="F:iron-sulfur cluster binding"/>
    <property type="evidence" value="ECO:0007669"/>
    <property type="project" value="UniProtKB-KW"/>
</dbReference>
<dbReference type="OrthoDB" id="9801424at2"/>
<accession>E8T3A0</accession>
<dbReference type="GO" id="GO:0046872">
    <property type="term" value="F:metal ion binding"/>
    <property type="evidence" value="ECO:0007669"/>
    <property type="project" value="UniProtKB-KW"/>
</dbReference>
<dbReference type="InterPro" id="IPR007197">
    <property type="entry name" value="rSAM"/>
</dbReference>
<keyword evidence="5" id="KW-0411">Iron-sulfur</keyword>
<dbReference type="GO" id="GO:0003824">
    <property type="term" value="F:catalytic activity"/>
    <property type="evidence" value="ECO:0007669"/>
    <property type="project" value="InterPro"/>
</dbReference>
<keyword evidence="9" id="KW-1185">Reference proteome</keyword>
<dbReference type="SFLD" id="SFLDS00029">
    <property type="entry name" value="Radical_SAM"/>
    <property type="match status" value="1"/>
</dbReference>